<keyword evidence="7" id="KW-0106">Calcium</keyword>
<dbReference type="Proteomes" id="UP001186944">
    <property type="component" value="Unassembled WGS sequence"/>
</dbReference>
<dbReference type="AlphaFoldDB" id="A0AA88XYE1"/>
<keyword evidence="6" id="KW-0677">Repeat</keyword>
<dbReference type="SUPFAM" id="SSF57196">
    <property type="entry name" value="EGF/Laminin"/>
    <property type="match status" value="3"/>
</dbReference>
<comment type="caution">
    <text evidence="12">Lacks conserved residue(s) required for the propagation of feature annotation.</text>
</comment>
<dbReference type="PROSITE" id="PS50026">
    <property type="entry name" value="EGF_3"/>
    <property type="match status" value="3"/>
</dbReference>
<dbReference type="CDD" id="cd06263">
    <property type="entry name" value="MAM"/>
    <property type="match status" value="1"/>
</dbReference>
<evidence type="ECO:0000256" key="11">
    <source>
        <dbReference type="ARBA" id="ARBA00023180"/>
    </source>
</evidence>
<organism evidence="17 18">
    <name type="scientific">Pinctada imbricata</name>
    <name type="common">Atlantic pearl-oyster</name>
    <name type="synonym">Pinctada martensii</name>
    <dbReference type="NCBI Taxonomy" id="66713"/>
    <lineage>
        <taxon>Eukaryota</taxon>
        <taxon>Metazoa</taxon>
        <taxon>Spiralia</taxon>
        <taxon>Lophotrochozoa</taxon>
        <taxon>Mollusca</taxon>
        <taxon>Bivalvia</taxon>
        <taxon>Autobranchia</taxon>
        <taxon>Pteriomorphia</taxon>
        <taxon>Pterioida</taxon>
        <taxon>Pterioidea</taxon>
        <taxon>Pteriidae</taxon>
        <taxon>Pinctada</taxon>
    </lineage>
</organism>
<dbReference type="InterPro" id="IPR018244">
    <property type="entry name" value="Allrgn_V5/Tpx1_CS"/>
</dbReference>
<dbReference type="PROSITE" id="PS01010">
    <property type="entry name" value="CRISP_2"/>
    <property type="match status" value="1"/>
</dbReference>
<dbReference type="FunFam" id="2.10.25.10:FF:000391">
    <property type="entry name" value="Weary, isoform C"/>
    <property type="match status" value="1"/>
</dbReference>
<feature type="disulfide bond" evidence="12">
    <location>
        <begin position="289"/>
        <end position="298"/>
    </location>
</feature>
<dbReference type="PROSITE" id="PS51257">
    <property type="entry name" value="PROKAR_LIPOPROTEIN"/>
    <property type="match status" value="1"/>
</dbReference>
<feature type="disulfide bond" evidence="12">
    <location>
        <begin position="270"/>
        <end position="287"/>
    </location>
</feature>
<dbReference type="InterPro" id="IPR013032">
    <property type="entry name" value="EGF-like_CS"/>
</dbReference>
<dbReference type="SUPFAM" id="SSF55797">
    <property type="entry name" value="PR-1-like"/>
    <property type="match status" value="1"/>
</dbReference>
<proteinExistence type="predicted"/>
<dbReference type="Pfam" id="PF00188">
    <property type="entry name" value="CAP"/>
    <property type="match status" value="1"/>
</dbReference>
<evidence type="ECO:0000256" key="1">
    <source>
        <dbReference type="ARBA" id="ARBA00004251"/>
    </source>
</evidence>
<dbReference type="Pfam" id="PF00629">
    <property type="entry name" value="MAM"/>
    <property type="match status" value="1"/>
</dbReference>
<dbReference type="PROSITE" id="PS50060">
    <property type="entry name" value="MAM_2"/>
    <property type="match status" value="1"/>
</dbReference>
<dbReference type="Gene3D" id="2.60.120.200">
    <property type="match status" value="2"/>
</dbReference>
<dbReference type="GO" id="GO:0032991">
    <property type="term" value="C:protein-containing complex"/>
    <property type="evidence" value="ECO:0007669"/>
    <property type="project" value="TreeGrafter"/>
</dbReference>
<keyword evidence="10 12" id="KW-1015">Disulfide bond</keyword>
<dbReference type="EMBL" id="VSWD01000009">
    <property type="protein sequence ID" value="KAK3094142.1"/>
    <property type="molecule type" value="Genomic_DNA"/>
</dbReference>
<protein>
    <submittedName>
        <fullName evidence="17">Uncharacterized protein</fullName>
    </submittedName>
</protein>
<comment type="subcellular location">
    <subcellularLocation>
        <location evidence="1">Cell membrane</location>
        <topology evidence="1">Single-pass type I membrane protein</topology>
    </subcellularLocation>
</comment>
<feature type="chain" id="PRO_5041718112" evidence="14">
    <location>
        <begin position="19"/>
        <end position="666"/>
    </location>
</feature>
<dbReference type="SMART" id="SM00181">
    <property type="entry name" value="EGF"/>
    <property type="match status" value="3"/>
</dbReference>
<dbReference type="PROSITE" id="PS00022">
    <property type="entry name" value="EGF_1"/>
    <property type="match status" value="3"/>
</dbReference>
<keyword evidence="2" id="KW-1003">Cell membrane</keyword>
<feature type="region of interest" description="Disordered" evidence="13">
    <location>
        <begin position="579"/>
        <end position="605"/>
    </location>
</feature>
<dbReference type="InterPro" id="IPR013320">
    <property type="entry name" value="ConA-like_dom_sf"/>
</dbReference>
<dbReference type="InterPro" id="IPR001881">
    <property type="entry name" value="EGF-like_Ca-bd_dom"/>
</dbReference>
<dbReference type="Pfam" id="PF00008">
    <property type="entry name" value="EGF"/>
    <property type="match status" value="2"/>
</dbReference>
<dbReference type="Gene3D" id="3.40.33.10">
    <property type="entry name" value="CAP"/>
    <property type="match status" value="1"/>
</dbReference>
<dbReference type="InterPro" id="IPR000998">
    <property type="entry name" value="MAM_dom"/>
</dbReference>
<feature type="domain" description="EGF-like" evidence="15">
    <location>
        <begin position="300"/>
        <end position="336"/>
    </location>
</feature>
<feature type="domain" description="EGF-like" evidence="15">
    <location>
        <begin position="224"/>
        <end position="260"/>
    </location>
</feature>
<evidence type="ECO:0000256" key="10">
    <source>
        <dbReference type="ARBA" id="ARBA00023157"/>
    </source>
</evidence>
<dbReference type="InterPro" id="IPR001283">
    <property type="entry name" value="CRISP-related"/>
</dbReference>
<dbReference type="PANTHER" id="PTHR24049:SF22">
    <property type="entry name" value="DROSOPHILA CRUMBS HOMOLOG"/>
    <property type="match status" value="1"/>
</dbReference>
<evidence type="ECO:0000259" key="16">
    <source>
        <dbReference type="PROSITE" id="PS50060"/>
    </source>
</evidence>
<dbReference type="FunFam" id="2.10.25.10:FF:000321">
    <property type="entry name" value="Protein delta homolog 1"/>
    <property type="match status" value="1"/>
</dbReference>
<dbReference type="GO" id="GO:0007157">
    <property type="term" value="P:heterophilic cell-cell adhesion via plasma membrane cell adhesion molecules"/>
    <property type="evidence" value="ECO:0007669"/>
    <property type="project" value="TreeGrafter"/>
</dbReference>
<dbReference type="PRINTS" id="PR00837">
    <property type="entry name" value="V5TPXLIKE"/>
</dbReference>
<feature type="domain" description="MAM" evidence="16">
    <location>
        <begin position="344"/>
        <end position="499"/>
    </location>
</feature>
<evidence type="ECO:0000259" key="15">
    <source>
        <dbReference type="PROSITE" id="PS50026"/>
    </source>
</evidence>
<keyword evidence="9" id="KW-0472">Membrane</keyword>
<dbReference type="CDD" id="cd00054">
    <property type="entry name" value="EGF_CA"/>
    <property type="match status" value="3"/>
</dbReference>
<dbReference type="SMART" id="SM00179">
    <property type="entry name" value="EGF_CA"/>
    <property type="match status" value="3"/>
</dbReference>
<name>A0AA88XYE1_PINIB</name>
<dbReference type="InterPro" id="IPR014044">
    <property type="entry name" value="CAP_dom"/>
</dbReference>
<dbReference type="GO" id="GO:0023052">
    <property type="term" value="P:signaling"/>
    <property type="evidence" value="ECO:0007669"/>
    <property type="project" value="UniProtKB-ARBA"/>
</dbReference>
<dbReference type="GO" id="GO:0005886">
    <property type="term" value="C:plasma membrane"/>
    <property type="evidence" value="ECO:0007669"/>
    <property type="project" value="UniProtKB-SubCell"/>
</dbReference>
<feature type="disulfide bond" evidence="12">
    <location>
        <begin position="326"/>
        <end position="335"/>
    </location>
</feature>
<dbReference type="SUPFAM" id="SSF49899">
    <property type="entry name" value="Concanavalin A-like lectins/glucanases"/>
    <property type="match status" value="2"/>
</dbReference>
<dbReference type="PROSITE" id="PS01009">
    <property type="entry name" value="CRISP_1"/>
    <property type="match status" value="1"/>
</dbReference>
<sequence>MGVTRILYLIFAAGFACGIEHFKSINPSIPLPKVQLRQESFVPRRYRRQVTVSQAFKDQAITDHNTARNGVSPAATNMHIAVWNEDLALTAQNYANLCIWAHNPNMTADTVNKVWYDAGSDQVHVSYVGENLYRNSDNSLSDIGHLRHAIELWDAEKADYNYNANNCSSTDPGCGHYTQVVWHNSAHVGCGINYCSNFPGTIVVCNYGPSGNFGGQKPYSTDNSVTPCTQNPCVQGGTCTVSGSSYTCSCTSAYTGTNCQTATICASTPCQNGGSCVANAAGTSFTCTCASGFTGSTCATAVPCSSNPCLNGATCTENGATYTCSCQSGYTGSNCETELTSDEFTCGFESSDMCGFSWTGSNFPWQRRSGTTPSNYTGPSSANEGSYYVYTEVSGSWSSSADAVLTSSAIFAAGTRCVTFDYHMYGTSVGTLEVLAGNTVIWTLSGSQGNQWHTQEVETTALGNNKYIYVTGGSVSVGDEAYIETDNAFSASAGSVCIQFLFSMLDGVIQVGARPTSGSDNTHNLTYNTNNYWYGYSLTASSSWINTRKLFFKAIIGSSSSDFAIDDIDVTQGACSSSKRQLISNKRGEGEAHPTHKKKGPDFTLGIGEKQRQLLTNKRGEGQVQPTDMKKGPDFTSGIAEKRRLRERMYERKRLVSLLKKLRHEG</sequence>
<comment type="caution">
    <text evidence="17">The sequence shown here is derived from an EMBL/GenBank/DDBJ whole genome shotgun (WGS) entry which is preliminary data.</text>
</comment>
<evidence type="ECO:0000256" key="9">
    <source>
        <dbReference type="ARBA" id="ARBA00023136"/>
    </source>
</evidence>
<keyword evidence="5 14" id="KW-0732">Signal</keyword>
<dbReference type="GO" id="GO:0007154">
    <property type="term" value="P:cell communication"/>
    <property type="evidence" value="ECO:0007669"/>
    <property type="project" value="UniProtKB-ARBA"/>
</dbReference>
<evidence type="ECO:0000313" key="17">
    <source>
        <dbReference type="EMBL" id="KAK3094142.1"/>
    </source>
</evidence>
<reference evidence="17" key="1">
    <citation type="submission" date="2019-08" db="EMBL/GenBank/DDBJ databases">
        <title>The improved chromosome-level genome for the pearl oyster Pinctada fucata martensii using PacBio sequencing and Hi-C.</title>
        <authorList>
            <person name="Zheng Z."/>
        </authorList>
    </citation>
    <scope>NUCLEOTIDE SEQUENCE</scope>
    <source>
        <strain evidence="17">ZZ-2019</strain>
        <tissue evidence="17">Adductor muscle</tissue>
    </source>
</reference>
<evidence type="ECO:0000313" key="18">
    <source>
        <dbReference type="Proteomes" id="UP001186944"/>
    </source>
</evidence>
<feature type="disulfide bond" evidence="12">
    <location>
        <begin position="250"/>
        <end position="259"/>
    </location>
</feature>
<evidence type="ECO:0000256" key="2">
    <source>
        <dbReference type="ARBA" id="ARBA00022475"/>
    </source>
</evidence>
<evidence type="ECO:0000256" key="6">
    <source>
        <dbReference type="ARBA" id="ARBA00022737"/>
    </source>
</evidence>
<dbReference type="InterPro" id="IPR051022">
    <property type="entry name" value="Notch_Cell-Fate_Det"/>
</dbReference>
<keyword evidence="18" id="KW-1185">Reference proteome</keyword>
<evidence type="ECO:0000256" key="5">
    <source>
        <dbReference type="ARBA" id="ARBA00022729"/>
    </source>
</evidence>
<dbReference type="PROSITE" id="PS01186">
    <property type="entry name" value="EGF_2"/>
    <property type="match status" value="2"/>
</dbReference>
<dbReference type="Pfam" id="PF12661">
    <property type="entry name" value="hEGF"/>
    <property type="match status" value="1"/>
</dbReference>
<evidence type="ECO:0000256" key="4">
    <source>
        <dbReference type="ARBA" id="ARBA00022692"/>
    </source>
</evidence>
<evidence type="ECO:0000256" key="3">
    <source>
        <dbReference type="ARBA" id="ARBA00022536"/>
    </source>
</evidence>
<dbReference type="InterPro" id="IPR035940">
    <property type="entry name" value="CAP_sf"/>
</dbReference>
<dbReference type="FunFam" id="2.10.25.10:FF:000525">
    <property type="entry name" value="Fat-like cadherin-related tumor suppressor homolog"/>
    <property type="match status" value="1"/>
</dbReference>
<evidence type="ECO:0000256" key="14">
    <source>
        <dbReference type="SAM" id="SignalP"/>
    </source>
</evidence>
<keyword evidence="3 12" id="KW-0245">EGF-like domain</keyword>
<dbReference type="PANTHER" id="PTHR24049">
    <property type="entry name" value="CRUMBS FAMILY MEMBER"/>
    <property type="match status" value="1"/>
</dbReference>
<feature type="region of interest" description="Disordered" evidence="13">
    <location>
        <begin position="618"/>
        <end position="641"/>
    </location>
</feature>
<keyword evidence="11" id="KW-0325">Glycoprotein</keyword>
<dbReference type="SMART" id="SM00137">
    <property type="entry name" value="MAM"/>
    <property type="match status" value="1"/>
</dbReference>
<dbReference type="SMART" id="SM00198">
    <property type="entry name" value="SCP"/>
    <property type="match status" value="1"/>
</dbReference>
<keyword evidence="8" id="KW-1133">Transmembrane helix</keyword>
<evidence type="ECO:0000256" key="13">
    <source>
        <dbReference type="SAM" id="MobiDB-lite"/>
    </source>
</evidence>
<dbReference type="GO" id="GO:0045197">
    <property type="term" value="P:establishment or maintenance of epithelial cell apical/basal polarity"/>
    <property type="evidence" value="ECO:0007669"/>
    <property type="project" value="TreeGrafter"/>
</dbReference>
<evidence type="ECO:0000256" key="8">
    <source>
        <dbReference type="ARBA" id="ARBA00022989"/>
    </source>
</evidence>
<dbReference type="InterPro" id="IPR000742">
    <property type="entry name" value="EGF"/>
</dbReference>
<keyword evidence="4" id="KW-0812">Transmembrane</keyword>
<feature type="signal peptide" evidence="14">
    <location>
        <begin position="1"/>
        <end position="18"/>
    </location>
</feature>
<dbReference type="GO" id="GO:0005509">
    <property type="term" value="F:calcium ion binding"/>
    <property type="evidence" value="ECO:0007669"/>
    <property type="project" value="InterPro"/>
</dbReference>
<evidence type="ECO:0000256" key="12">
    <source>
        <dbReference type="PROSITE-ProRule" id="PRU00076"/>
    </source>
</evidence>
<dbReference type="Gene3D" id="2.10.25.10">
    <property type="entry name" value="Laminin"/>
    <property type="match status" value="3"/>
</dbReference>
<dbReference type="GO" id="GO:0005576">
    <property type="term" value="C:extracellular region"/>
    <property type="evidence" value="ECO:0007669"/>
    <property type="project" value="InterPro"/>
</dbReference>
<gene>
    <name evidence="17" type="ORF">FSP39_024639</name>
</gene>
<accession>A0AA88XYE1</accession>
<evidence type="ECO:0000256" key="7">
    <source>
        <dbReference type="ARBA" id="ARBA00022837"/>
    </source>
</evidence>
<feature type="domain" description="EGF-like" evidence="15">
    <location>
        <begin position="261"/>
        <end position="299"/>
    </location>
</feature>